<accession>A0A8S4BXB6</accession>
<dbReference type="AlphaFoldDB" id="A0A8S4BXB6"/>
<evidence type="ECO:0000313" key="2">
    <source>
        <dbReference type="Proteomes" id="UP000837675"/>
    </source>
</evidence>
<comment type="caution">
    <text evidence="1">The sequence shown here is derived from an EMBL/GenBank/DDBJ whole genome shotgun (WGS) entry which is preliminary data.</text>
</comment>
<keyword evidence="2" id="KW-1185">Reference proteome</keyword>
<protein>
    <submittedName>
        <fullName evidence="1">Uncharacterized protein</fullName>
    </submittedName>
</protein>
<proteinExistence type="predicted"/>
<name>A0A8S4BXB6_9ACAR</name>
<organism evidence="1 2">
    <name type="scientific">Hyalomma marginatum</name>
    <dbReference type="NCBI Taxonomy" id="34627"/>
    <lineage>
        <taxon>Eukaryota</taxon>
        <taxon>Metazoa</taxon>
        <taxon>Ecdysozoa</taxon>
        <taxon>Arthropoda</taxon>
        <taxon>Chelicerata</taxon>
        <taxon>Arachnida</taxon>
        <taxon>Acari</taxon>
        <taxon>Parasitiformes</taxon>
        <taxon>Ixodida</taxon>
        <taxon>Ixodoidea</taxon>
        <taxon>Ixodidae</taxon>
        <taxon>Hyalomminae</taxon>
        <taxon>Hyalomma</taxon>
    </lineage>
</organism>
<reference evidence="1" key="1">
    <citation type="submission" date="2021-06" db="EMBL/GenBank/DDBJ databases">
        <authorList>
            <person name="Nardi T."/>
            <person name="Nardi T."/>
        </authorList>
    </citation>
    <scope>NUCLEOTIDE SEQUENCE</scope>
</reference>
<dbReference type="EMBL" id="CAJVAF010000301">
    <property type="protein sequence ID" value="CAG7593993.1"/>
    <property type="molecule type" value="Genomic_DNA"/>
</dbReference>
<evidence type="ECO:0000313" key="1">
    <source>
        <dbReference type="EMBL" id="CAG7593993.1"/>
    </source>
</evidence>
<gene>
    <name evidence="1" type="ORF">MHYMCMPASI_00728</name>
</gene>
<dbReference type="Proteomes" id="UP000837675">
    <property type="component" value="Unassembled WGS sequence"/>
</dbReference>
<sequence>MRDTLIKLEALQEIKEQQSLDNIPQTVLFMAVVEDESSSISMVNLVPDDSAFDKLANWFMAFRDNNWIIVRIIGYPRQYPTFDPDDFGYSGS</sequence>